<reference evidence="1" key="1">
    <citation type="journal article" date="2018" name="Genome Biol.">
        <title>SKESA: strategic k-mer extension for scrupulous assemblies.</title>
        <authorList>
            <person name="Souvorov A."/>
            <person name="Agarwala R."/>
            <person name="Lipman D.J."/>
        </authorList>
    </citation>
    <scope>NUCLEOTIDE SEQUENCE</scope>
    <source>
        <strain evidence="1">M141</strain>
    </source>
</reference>
<name>A0A3Y8PK23_SALVI</name>
<accession>A0A3Y8PK23</accession>
<proteinExistence type="predicted"/>
<dbReference type="EMBL" id="DAATXI010000023">
    <property type="protein sequence ID" value="HAF0512411.1"/>
    <property type="molecule type" value="Genomic_DNA"/>
</dbReference>
<dbReference type="AlphaFoldDB" id="A0A3Y8PK23"/>
<gene>
    <name evidence="1" type="ORF">G9W76_003857</name>
</gene>
<organism evidence="1">
    <name type="scientific">Salmonella virchow</name>
    <dbReference type="NCBI Taxonomy" id="48409"/>
    <lineage>
        <taxon>Bacteria</taxon>
        <taxon>Pseudomonadati</taxon>
        <taxon>Pseudomonadota</taxon>
        <taxon>Gammaproteobacteria</taxon>
        <taxon>Enterobacterales</taxon>
        <taxon>Enterobacteriaceae</taxon>
        <taxon>Salmonella</taxon>
    </lineage>
</organism>
<protein>
    <submittedName>
        <fullName evidence="1">Shufflon-specific DNA recombinase</fullName>
    </submittedName>
</protein>
<reference evidence="1" key="2">
    <citation type="submission" date="2018-07" db="EMBL/GenBank/DDBJ databases">
        <authorList>
            <consortium name="NCBI Pathogen Detection Project"/>
        </authorList>
    </citation>
    <scope>NUCLEOTIDE SEQUENCE</scope>
    <source>
        <strain evidence="1">M141</strain>
    </source>
</reference>
<evidence type="ECO:0000313" key="1">
    <source>
        <dbReference type="EMBL" id="HAF0512411.1"/>
    </source>
</evidence>
<comment type="caution">
    <text evidence="1">The sequence shown here is derived from an EMBL/GenBank/DDBJ whole genome shotgun (WGS) entry which is preliminary data.</text>
</comment>
<sequence length="50" mass="5480">MARFRTGKPLVEFYQVNAFCGERVPSPGALPVNDPDYIMICPLNPGSTPL</sequence>